<name>A0A1Y3BTX5_EURMA</name>
<comment type="caution">
    <text evidence="14">The sequence shown here is derived from an EMBL/GenBank/DDBJ whole genome shotgun (WGS) entry which is preliminary data.</text>
</comment>
<dbReference type="InterPro" id="IPR036322">
    <property type="entry name" value="WD40_repeat_dom_sf"/>
</dbReference>
<dbReference type="InterPro" id="IPR055410">
    <property type="entry name" value="Beta-prop_CAF1B_HIR1"/>
</dbReference>
<dbReference type="InterPro" id="IPR031120">
    <property type="entry name" value="HIR1-like"/>
</dbReference>
<dbReference type="EMBL" id="MUJZ01003659">
    <property type="protein sequence ID" value="OTF83454.1"/>
    <property type="molecule type" value="Genomic_DNA"/>
</dbReference>
<dbReference type="InterPro" id="IPR001680">
    <property type="entry name" value="WD40_rpt"/>
</dbReference>
<reference evidence="14 15" key="1">
    <citation type="submission" date="2017-03" db="EMBL/GenBank/DDBJ databases">
        <title>Genome Survey of Euroglyphus maynei.</title>
        <authorList>
            <person name="Arlian L.G."/>
            <person name="Morgan M.S."/>
            <person name="Rider S.D."/>
        </authorList>
    </citation>
    <scope>NUCLEOTIDE SEQUENCE [LARGE SCALE GENOMIC DNA]</scope>
    <source>
        <strain evidence="14">Arlian Lab</strain>
        <tissue evidence="14">Whole body</tissue>
    </source>
</reference>
<feature type="compositionally biased region" description="Low complexity" evidence="11">
    <location>
        <begin position="453"/>
        <end position="465"/>
    </location>
</feature>
<evidence type="ECO:0000256" key="2">
    <source>
        <dbReference type="ARBA" id="ARBA00007306"/>
    </source>
</evidence>
<feature type="repeat" description="WD" evidence="9">
    <location>
        <begin position="102"/>
        <end position="135"/>
    </location>
</feature>
<feature type="compositionally biased region" description="Basic residues" evidence="11">
    <location>
        <begin position="678"/>
        <end position="687"/>
    </location>
</feature>
<dbReference type="Gene3D" id="2.130.10.10">
    <property type="entry name" value="YVTN repeat-like/Quinoprotein amine dehydrogenase"/>
    <property type="match status" value="2"/>
</dbReference>
<evidence type="ECO:0000256" key="4">
    <source>
        <dbReference type="ARBA" id="ARBA00022737"/>
    </source>
</evidence>
<dbReference type="GO" id="GO:0006351">
    <property type="term" value="P:DNA-templated transcription"/>
    <property type="evidence" value="ECO:0007669"/>
    <property type="project" value="InterPro"/>
</dbReference>
<accession>A0A1Y3BTX5</accession>
<dbReference type="GO" id="GO:0006355">
    <property type="term" value="P:regulation of DNA-templated transcription"/>
    <property type="evidence" value="ECO:0007669"/>
    <property type="project" value="InterPro"/>
</dbReference>
<keyword evidence="6 10" id="KW-0805">Transcription regulation</keyword>
<evidence type="ECO:0000313" key="15">
    <source>
        <dbReference type="Proteomes" id="UP000194236"/>
    </source>
</evidence>
<organism evidence="14 15">
    <name type="scientific">Euroglyphus maynei</name>
    <name type="common">Mayne's house dust mite</name>
    <dbReference type="NCBI Taxonomy" id="6958"/>
    <lineage>
        <taxon>Eukaryota</taxon>
        <taxon>Metazoa</taxon>
        <taxon>Ecdysozoa</taxon>
        <taxon>Arthropoda</taxon>
        <taxon>Chelicerata</taxon>
        <taxon>Arachnida</taxon>
        <taxon>Acari</taxon>
        <taxon>Acariformes</taxon>
        <taxon>Sarcoptiformes</taxon>
        <taxon>Astigmata</taxon>
        <taxon>Psoroptidia</taxon>
        <taxon>Analgoidea</taxon>
        <taxon>Pyroglyphidae</taxon>
        <taxon>Pyroglyphinae</taxon>
        <taxon>Euroglyphus</taxon>
    </lineage>
</organism>
<dbReference type="OrthoDB" id="1741719at2759"/>
<feature type="domain" description="Protein HIRA-like C-terminal" evidence="12">
    <location>
        <begin position="876"/>
        <end position="1081"/>
    </location>
</feature>
<feature type="compositionally biased region" description="Basic and acidic residues" evidence="11">
    <location>
        <begin position="525"/>
        <end position="535"/>
    </location>
</feature>
<dbReference type="SUPFAM" id="SSF50978">
    <property type="entry name" value="WD40 repeat-like"/>
    <property type="match status" value="2"/>
</dbReference>
<dbReference type="GO" id="GO:0000785">
    <property type="term" value="C:chromatin"/>
    <property type="evidence" value="ECO:0007669"/>
    <property type="project" value="TreeGrafter"/>
</dbReference>
<feature type="region of interest" description="Disordered" evidence="11">
    <location>
        <begin position="551"/>
        <end position="593"/>
    </location>
</feature>
<feature type="non-terminal residue" evidence="14">
    <location>
        <position position="1140"/>
    </location>
</feature>
<proteinExistence type="inferred from homology"/>
<dbReference type="AlphaFoldDB" id="A0A1Y3BTX5"/>
<keyword evidence="5 10" id="KW-0156">Chromatin regulator</keyword>
<evidence type="ECO:0000259" key="12">
    <source>
        <dbReference type="Pfam" id="PF07569"/>
    </source>
</evidence>
<dbReference type="Proteomes" id="UP000194236">
    <property type="component" value="Unassembled WGS sequence"/>
</dbReference>
<feature type="compositionally biased region" description="Basic and acidic residues" evidence="11">
    <location>
        <begin position="645"/>
        <end position="654"/>
    </location>
</feature>
<keyword evidence="8 10" id="KW-0539">Nucleus</keyword>
<comment type="function">
    <text evidence="10">Required for replication-independent chromatin assembly and for the periodic repression of histone gene transcription during the cell cycle.</text>
</comment>
<feature type="repeat" description="WD" evidence="9">
    <location>
        <begin position="195"/>
        <end position="229"/>
    </location>
</feature>
<keyword evidence="15" id="KW-1185">Reference proteome</keyword>
<dbReference type="PANTHER" id="PTHR13831">
    <property type="entry name" value="MEMBER OF THE HIR1 FAMILY OF WD-REPEAT PROTEINS"/>
    <property type="match status" value="1"/>
</dbReference>
<evidence type="ECO:0000313" key="14">
    <source>
        <dbReference type="EMBL" id="OTF83454.1"/>
    </source>
</evidence>
<dbReference type="GO" id="GO:0031491">
    <property type="term" value="F:nucleosome binding"/>
    <property type="evidence" value="ECO:0007669"/>
    <property type="project" value="TreeGrafter"/>
</dbReference>
<feature type="compositionally biased region" description="Polar residues" evidence="11">
    <location>
        <begin position="704"/>
        <end position="736"/>
    </location>
</feature>
<evidence type="ECO:0000256" key="8">
    <source>
        <dbReference type="ARBA" id="ARBA00023242"/>
    </source>
</evidence>
<evidence type="ECO:0000256" key="10">
    <source>
        <dbReference type="RuleBase" id="RU364014"/>
    </source>
</evidence>
<dbReference type="Pfam" id="PF07569">
    <property type="entry name" value="Hira"/>
    <property type="match status" value="1"/>
</dbReference>
<feature type="compositionally biased region" description="Low complexity" evidence="11">
    <location>
        <begin position="551"/>
        <end position="591"/>
    </location>
</feature>
<dbReference type="PANTHER" id="PTHR13831:SF0">
    <property type="entry name" value="PROTEIN HIRA"/>
    <property type="match status" value="1"/>
</dbReference>
<feature type="compositionally biased region" description="Polar residues" evidence="11">
    <location>
        <begin position="466"/>
        <end position="488"/>
    </location>
</feature>
<dbReference type="GO" id="GO:0005634">
    <property type="term" value="C:nucleus"/>
    <property type="evidence" value="ECO:0007669"/>
    <property type="project" value="UniProtKB-SubCell"/>
</dbReference>
<evidence type="ECO:0000256" key="1">
    <source>
        <dbReference type="ARBA" id="ARBA00004123"/>
    </source>
</evidence>
<feature type="repeat" description="WD" evidence="9">
    <location>
        <begin position="152"/>
        <end position="184"/>
    </location>
</feature>
<dbReference type="SMART" id="SM00320">
    <property type="entry name" value="WD40"/>
    <property type="match status" value="6"/>
</dbReference>
<keyword evidence="4 10" id="KW-0677">Repeat</keyword>
<protein>
    <recommendedName>
        <fullName evidence="10">Protein HIRA</fullName>
    </recommendedName>
</protein>
<comment type="subcellular location">
    <subcellularLocation>
        <location evidence="1 10">Nucleus</location>
    </subcellularLocation>
</comment>
<feature type="compositionally biased region" description="Low complexity" evidence="11">
    <location>
        <begin position="489"/>
        <end position="502"/>
    </location>
</feature>
<evidence type="ECO:0000256" key="5">
    <source>
        <dbReference type="ARBA" id="ARBA00022853"/>
    </source>
</evidence>
<dbReference type="CDD" id="cd00200">
    <property type="entry name" value="WD40"/>
    <property type="match status" value="1"/>
</dbReference>
<dbReference type="PROSITE" id="PS50082">
    <property type="entry name" value="WD_REPEATS_2"/>
    <property type="match status" value="3"/>
</dbReference>
<keyword evidence="10" id="KW-0678">Repressor</keyword>
<dbReference type="PROSITE" id="PS50294">
    <property type="entry name" value="WD_REPEATS_REGION"/>
    <property type="match status" value="3"/>
</dbReference>
<feature type="region of interest" description="Disordered" evidence="11">
    <location>
        <begin position="625"/>
        <end position="737"/>
    </location>
</feature>
<evidence type="ECO:0000256" key="7">
    <source>
        <dbReference type="ARBA" id="ARBA00023163"/>
    </source>
</evidence>
<dbReference type="Pfam" id="PF24105">
    <property type="entry name" value="Beta-prop_CAF1B_HIR1"/>
    <property type="match status" value="1"/>
</dbReference>
<dbReference type="InterPro" id="IPR015943">
    <property type="entry name" value="WD40/YVTN_repeat-like_dom_sf"/>
</dbReference>
<comment type="similarity">
    <text evidence="2 10">Belongs to the WD repeat HIR1 family.</text>
</comment>
<dbReference type="GO" id="GO:0000417">
    <property type="term" value="C:HIR complex"/>
    <property type="evidence" value="ECO:0007669"/>
    <property type="project" value="TreeGrafter"/>
</dbReference>
<evidence type="ECO:0000256" key="11">
    <source>
        <dbReference type="SAM" id="MobiDB-lite"/>
    </source>
</evidence>
<evidence type="ECO:0000256" key="6">
    <source>
        <dbReference type="ARBA" id="ARBA00023015"/>
    </source>
</evidence>
<sequence>MRTTQPLFWNKWMKNGRRPAKPPYRFTECKKLELKDYVSGGDRHSSGIPLSIFSIDIHPDGSRFATGGQGNDCGRVAIWNFSAVISTTVENDENQPKLLCQIDSHLQCVNSVRWSHAGNYLASAGDDKLIMIWQLGGRYQGHTEHYRTVSTLRTHSGDILDLSWSHDDQYLASCSIDNMIVIWNAQRWPEVAKILKGHCGLVKGVTWDPIGKYLASQSADKTLRIWRISDWSEEVCIKEPFEQCGDTTHVLRLSWSPEGQYLVSAQAMNNCGSVAKIIERQDWSFLRDFVGHRKAIPCARFNPNMFKFFSKSKKKKEQTETNNNDGKDSQKQKFKTHCICALGSRDRSISIWSTARQRPLVVIDDVFENSVVDLSWSKCGYKLLACSVDGGVICFQFDPKELGTIYDQEERVQFLQQLYGNSLFSPTNSIGNKLIEDMDILLLQQKDHKKFETSLNGSTLNSNGSIKQLENSNNQNDNEQKKTVNTTKSSAIASSSSSSSSSMVENKDQQKSSTNLSPGRLAKGPTDKQIEIRSADGRRRIIPLFIPPTTTALDSAANNADTNNNSSINDQQKPSSSSANSRPISFSSSSESKSKIVIETLDESNPGSNLHEAYQYLNSNSFNGFGKSSDSNGKDSAAKMQTNGESEKNPEENPKNSPSSNNKNKSSDDSSDDEIIIKRSKSLKRPPSKTSSSIERQAKRKATKSTSDAPISVTKSNFGSQDSTMNNTTVPNNEMTKFTEMPKISTTNKSMMNIATAKPNSCSSNNFNAQMTMTNGQQSSQISSIPNFIFPPLRLPRQNHSSIRLFTRSEDGKQFAVSIEYPLSSSGFCKLSAFVHDQLQWSVMISDPILVVAGSEELVACFCQDYSLQIFHSTDGRRLFVPVILDSPVARMTCANKFHLLMITSNARLWLWDFRIPKVLVRGESLAPLLNDPKKSEQLSIQGASVSNTSKPIVTISNGRTYIFEPDFQSWCLLNDLNDPLNSCTELRPCAVNTIKQLSSFSKFPSRSMMNFFSSNIPMAQQSAMSFMEKQIEIAKLIGSSDEYRYWVLNFVKQLVTMHSTGSGIHTANIENRLKELCTNLLGAPFSHHHHSLEQKNVVVINKHNLLREILSILASNLSLQRLYLEFKDSLDSFANTTES</sequence>
<gene>
    <name evidence="14" type="ORF">BLA29_000951</name>
</gene>
<feature type="domain" description="CAF1B/HIR1 beta-propeller" evidence="13">
    <location>
        <begin position="52"/>
        <end position="402"/>
    </location>
</feature>
<keyword evidence="7 10" id="KW-0804">Transcription</keyword>
<evidence type="ECO:0000256" key="3">
    <source>
        <dbReference type="ARBA" id="ARBA00022574"/>
    </source>
</evidence>
<keyword evidence="3 9" id="KW-0853">WD repeat</keyword>
<dbReference type="GO" id="GO:0006338">
    <property type="term" value="P:chromatin remodeling"/>
    <property type="evidence" value="ECO:0007669"/>
    <property type="project" value="InterPro"/>
</dbReference>
<evidence type="ECO:0000259" key="13">
    <source>
        <dbReference type="Pfam" id="PF24105"/>
    </source>
</evidence>
<dbReference type="InterPro" id="IPR011494">
    <property type="entry name" value="HIRA-like_C"/>
</dbReference>
<evidence type="ECO:0000256" key="9">
    <source>
        <dbReference type="PROSITE-ProRule" id="PRU00221"/>
    </source>
</evidence>
<feature type="compositionally biased region" description="Low complexity" evidence="11">
    <location>
        <begin position="655"/>
        <end position="664"/>
    </location>
</feature>
<feature type="region of interest" description="Disordered" evidence="11">
    <location>
        <begin position="453"/>
        <end position="535"/>
    </location>
</feature>